<feature type="compositionally biased region" description="Basic and acidic residues" evidence="1">
    <location>
        <begin position="17"/>
        <end position="86"/>
    </location>
</feature>
<sequence>MESEHKDLEVLASIGTVDEHHVHHEPEKPVGIKVSDSDFDHLKKSDEPSPKEDKKEHIETADHAFKALAKGNEENKLDEKPEEKVIPRKSSSSSSSVDSIIKELIPPQNDHVEEQDKPNMEEPLKQSKMDFIKSKIPESIKSINKKTLISTATAVSIALIAGAVFKWKKRR</sequence>
<gene>
    <name evidence="3" type="ORF">SteCoe_25562</name>
</gene>
<proteinExistence type="predicted"/>
<keyword evidence="2" id="KW-0472">Membrane</keyword>
<reference evidence="3 4" key="1">
    <citation type="submission" date="2016-11" db="EMBL/GenBank/DDBJ databases">
        <title>The macronuclear genome of Stentor coeruleus: a giant cell with tiny introns.</title>
        <authorList>
            <person name="Slabodnick M."/>
            <person name="Ruby J.G."/>
            <person name="Reiff S.B."/>
            <person name="Swart E.C."/>
            <person name="Gosai S."/>
            <person name="Prabakaran S."/>
            <person name="Witkowska E."/>
            <person name="Larue G.E."/>
            <person name="Fisher S."/>
            <person name="Freeman R.M."/>
            <person name="Gunawardena J."/>
            <person name="Chu W."/>
            <person name="Stover N.A."/>
            <person name="Gregory B.D."/>
            <person name="Nowacki M."/>
            <person name="Derisi J."/>
            <person name="Roy S.W."/>
            <person name="Marshall W.F."/>
            <person name="Sood P."/>
        </authorList>
    </citation>
    <scope>NUCLEOTIDE SEQUENCE [LARGE SCALE GENOMIC DNA]</scope>
    <source>
        <strain evidence="3">WM001</strain>
    </source>
</reference>
<evidence type="ECO:0000313" key="4">
    <source>
        <dbReference type="Proteomes" id="UP000187209"/>
    </source>
</evidence>
<evidence type="ECO:0000313" key="3">
    <source>
        <dbReference type="EMBL" id="OMJ75326.1"/>
    </source>
</evidence>
<feature type="compositionally biased region" description="Basic and acidic residues" evidence="1">
    <location>
        <begin position="110"/>
        <end position="127"/>
    </location>
</feature>
<evidence type="ECO:0000256" key="2">
    <source>
        <dbReference type="SAM" id="Phobius"/>
    </source>
</evidence>
<organism evidence="3 4">
    <name type="scientific">Stentor coeruleus</name>
    <dbReference type="NCBI Taxonomy" id="5963"/>
    <lineage>
        <taxon>Eukaryota</taxon>
        <taxon>Sar</taxon>
        <taxon>Alveolata</taxon>
        <taxon>Ciliophora</taxon>
        <taxon>Postciliodesmatophora</taxon>
        <taxon>Heterotrichea</taxon>
        <taxon>Heterotrichida</taxon>
        <taxon>Stentoridae</taxon>
        <taxon>Stentor</taxon>
    </lineage>
</organism>
<dbReference type="AlphaFoldDB" id="A0A1R2BEX1"/>
<feature type="region of interest" description="Disordered" evidence="1">
    <location>
        <begin position="1"/>
        <end position="127"/>
    </location>
</feature>
<comment type="caution">
    <text evidence="3">The sequence shown here is derived from an EMBL/GenBank/DDBJ whole genome shotgun (WGS) entry which is preliminary data.</text>
</comment>
<evidence type="ECO:0000256" key="1">
    <source>
        <dbReference type="SAM" id="MobiDB-lite"/>
    </source>
</evidence>
<dbReference type="EMBL" id="MPUH01000697">
    <property type="protein sequence ID" value="OMJ75326.1"/>
    <property type="molecule type" value="Genomic_DNA"/>
</dbReference>
<dbReference type="Proteomes" id="UP000187209">
    <property type="component" value="Unassembled WGS sequence"/>
</dbReference>
<keyword evidence="2" id="KW-0812">Transmembrane</keyword>
<protein>
    <submittedName>
        <fullName evidence="3">Uncharacterized protein</fullName>
    </submittedName>
</protein>
<feature type="transmembrane region" description="Helical" evidence="2">
    <location>
        <begin position="147"/>
        <end position="165"/>
    </location>
</feature>
<keyword evidence="4" id="KW-1185">Reference proteome</keyword>
<keyword evidence="2" id="KW-1133">Transmembrane helix</keyword>
<accession>A0A1R2BEX1</accession>
<name>A0A1R2BEX1_9CILI</name>